<sequence>MRLKELHEKPEVIEETLREHKEALQKVEQLGLRPLSPLVRVTIWGLRLYVLFMVVIVIVNVIQNL</sequence>
<keyword evidence="1" id="KW-0812">Transmembrane</keyword>
<organism evidence="2 3">
    <name type="scientific">Sulfoacidibacillus thermotolerans</name>
    <name type="common">Acidibacillus sulfuroxidans</name>
    <dbReference type="NCBI Taxonomy" id="1765684"/>
    <lineage>
        <taxon>Bacteria</taxon>
        <taxon>Bacillati</taxon>
        <taxon>Bacillota</taxon>
        <taxon>Bacilli</taxon>
        <taxon>Bacillales</taxon>
        <taxon>Alicyclobacillaceae</taxon>
        <taxon>Sulfoacidibacillus</taxon>
    </lineage>
</organism>
<keyword evidence="1" id="KW-1133">Transmembrane helix</keyword>
<reference evidence="2 3" key="1">
    <citation type="submission" date="2016-11" db="EMBL/GenBank/DDBJ databases">
        <title>Comparative genomics of Acidibacillus ferroxidans species.</title>
        <authorList>
            <person name="Oliveira G."/>
            <person name="Nunes G."/>
            <person name="Oliveira R."/>
            <person name="Araujo F."/>
            <person name="Salim A."/>
            <person name="Scholte L."/>
            <person name="Morais D."/>
            <person name="Nancucheo I."/>
            <person name="Johnson D.B."/>
            <person name="Grail B."/>
            <person name="Bittencourt J."/>
            <person name="Valadares R."/>
        </authorList>
    </citation>
    <scope>NUCLEOTIDE SEQUENCE [LARGE SCALE GENOMIC DNA]</scope>
    <source>
        <strain evidence="2 3">Y002</strain>
    </source>
</reference>
<dbReference type="AlphaFoldDB" id="A0A2U3DAW7"/>
<dbReference type="EMBL" id="MPDK01000004">
    <property type="protein sequence ID" value="PWI58428.1"/>
    <property type="molecule type" value="Genomic_DNA"/>
</dbReference>
<name>A0A2U3DAW7_SULT2</name>
<accession>A0A2U3DAW7</accession>
<keyword evidence="3" id="KW-1185">Reference proteome</keyword>
<gene>
    <name evidence="2" type="ORF">BM613_03810</name>
</gene>
<keyword evidence="1" id="KW-0472">Membrane</keyword>
<proteinExistence type="predicted"/>
<protein>
    <submittedName>
        <fullName evidence="2">Uncharacterized protein</fullName>
    </submittedName>
</protein>
<feature type="transmembrane region" description="Helical" evidence="1">
    <location>
        <begin position="41"/>
        <end position="62"/>
    </location>
</feature>
<dbReference type="OrthoDB" id="9902776at2"/>
<evidence type="ECO:0000256" key="1">
    <source>
        <dbReference type="SAM" id="Phobius"/>
    </source>
</evidence>
<evidence type="ECO:0000313" key="3">
    <source>
        <dbReference type="Proteomes" id="UP000245380"/>
    </source>
</evidence>
<evidence type="ECO:0000313" key="2">
    <source>
        <dbReference type="EMBL" id="PWI58428.1"/>
    </source>
</evidence>
<comment type="caution">
    <text evidence="2">The sequence shown here is derived from an EMBL/GenBank/DDBJ whole genome shotgun (WGS) entry which is preliminary data.</text>
</comment>
<dbReference type="Proteomes" id="UP000245380">
    <property type="component" value="Unassembled WGS sequence"/>
</dbReference>